<organism evidence="9 10">
    <name type="scientific">Ceratosolen solmsi marchali</name>
    <dbReference type="NCBI Taxonomy" id="326594"/>
    <lineage>
        <taxon>Eukaryota</taxon>
        <taxon>Metazoa</taxon>
        <taxon>Ecdysozoa</taxon>
        <taxon>Arthropoda</taxon>
        <taxon>Hexapoda</taxon>
        <taxon>Insecta</taxon>
        <taxon>Pterygota</taxon>
        <taxon>Neoptera</taxon>
        <taxon>Endopterygota</taxon>
        <taxon>Hymenoptera</taxon>
        <taxon>Apocrita</taxon>
        <taxon>Proctotrupomorpha</taxon>
        <taxon>Chalcidoidea</taxon>
        <taxon>Agaonidae</taxon>
        <taxon>Agaoninae</taxon>
        <taxon>Ceratosolen</taxon>
    </lineage>
</organism>
<feature type="region of interest" description="Disordered" evidence="5">
    <location>
        <begin position="875"/>
        <end position="937"/>
    </location>
</feature>
<dbReference type="PROSITE" id="PS50092">
    <property type="entry name" value="TSP1"/>
    <property type="match status" value="7"/>
</dbReference>
<feature type="compositionally biased region" description="Polar residues" evidence="5">
    <location>
        <begin position="876"/>
        <end position="889"/>
    </location>
</feature>
<dbReference type="GO" id="GO:0004222">
    <property type="term" value="F:metalloendopeptidase activity"/>
    <property type="evidence" value="ECO:0007669"/>
    <property type="project" value="TreeGrafter"/>
</dbReference>
<dbReference type="GO" id="GO:0031012">
    <property type="term" value="C:extracellular matrix"/>
    <property type="evidence" value="ECO:0007669"/>
    <property type="project" value="TreeGrafter"/>
</dbReference>
<dbReference type="Gene3D" id="2.60.40.10">
    <property type="entry name" value="Immunoglobulins"/>
    <property type="match status" value="1"/>
</dbReference>
<proteinExistence type="predicted"/>
<dbReference type="SUPFAM" id="SSF48726">
    <property type="entry name" value="Immunoglobulin"/>
    <property type="match status" value="1"/>
</dbReference>
<dbReference type="CDD" id="cd00096">
    <property type="entry name" value="Ig"/>
    <property type="match status" value="1"/>
</dbReference>
<feature type="compositionally biased region" description="Basic and acidic residues" evidence="5">
    <location>
        <begin position="904"/>
        <end position="919"/>
    </location>
</feature>
<comment type="subcellular location">
    <subcellularLocation>
        <location evidence="1">Secreted</location>
    </subcellularLocation>
</comment>
<evidence type="ECO:0000256" key="5">
    <source>
        <dbReference type="SAM" id="MobiDB-lite"/>
    </source>
</evidence>
<evidence type="ECO:0000313" key="9">
    <source>
        <dbReference type="Proteomes" id="UP000695007"/>
    </source>
</evidence>
<dbReference type="Pfam" id="PF00090">
    <property type="entry name" value="TSP_1"/>
    <property type="match status" value="1"/>
</dbReference>
<dbReference type="InterPro" id="IPR050439">
    <property type="entry name" value="ADAMTS_ADAMTS-like"/>
</dbReference>
<evidence type="ECO:0000256" key="6">
    <source>
        <dbReference type="SAM" id="SignalP"/>
    </source>
</evidence>
<dbReference type="PANTHER" id="PTHR13723">
    <property type="entry name" value="ADAMTS A DISINTEGRIN AND METALLOPROTEASE WITH THROMBOSPONDIN MOTIFS PROTEASE"/>
    <property type="match status" value="1"/>
</dbReference>
<evidence type="ECO:0000256" key="2">
    <source>
        <dbReference type="ARBA" id="ARBA00022525"/>
    </source>
</evidence>
<feature type="compositionally biased region" description="Basic and acidic residues" evidence="5">
    <location>
        <begin position="726"/>
        <end position="744"/>
    </location>
</feature>
<keyword evidence="4" id="KW-0677">Repeat</keyword>
<dbReference type="Pfam" id="PF19030">
    <property type="entry name" value="TSP1_ADAMTS"/>
    <property type="match status" value="9"/>
</dbReference>
<dbReference type="SMART" id="SM00409">
    <property type="entry name" value="IG"/>
    <property type="match status" value="1"/>
</dbReference>
<dbReference type="RefSeq" id="XP_011497217.1">
    <property type="nucleotide sequence ID" value="XM_011498915.1"/>
</dbReference>
<dbReference type="FunFam" id="2.20.100.10:FF:000005">
    <property type="entry name" value="ADAM metallopeptidase with thrombospondin type 1 motif 9"/>
    <property type="match status" value="1"/>
</dbReference>
<feature type="domain" description="PLAC" evidence="8">
    <location>
        <begin position="1492"/>
        <end position="1528"/>
    </location>
</feature>
<dbReference type="InterPro" id="IPR036383">
    <property type="entry name" value="TSP1_rpt_sf"/>
</dbReference>
<evidence type="ECO:0000259" key="7">
    <source>
        <dbReference type="PROSITE" id="PS50835"/>
    </source>
</evidence>
<dbReference type="InterPro" id="IPR013783">
    <property type="entry name" value="Ig-like_fold"/>
</dbReference>
<feature type="domain" description="Ig-like" evidence="7">
    <location>
        <begin position="771"/>
        <end position="860"/>
    </location>
</feature>
<dbReference type="GO" id="GO:0006508">
    <property type="term" value="P:proteolysis"/>
    <property type="evidence" value="ECO:0007669"/>
    <property type="project" value="TreeGrafter"/>
</dbReference>
<dbReference type="SMART" id="SM00209">
    <property type="entry name" value="TSP1"/>
    <property type="match status" value="10"/>
</dbReference>
<dbReference type="Gene3D" id="2.20.100.10">
    <property type="entry name" value="Thrombospondin type-1 (TSP1) repeat"/>
    <property type="match status" value="9"/>
</dbReference>
<dbReference type="InterPro" id="IPR007110">
    <property type="entry name" value="Ig-like_dom"/>
</dbReference>
<accession>A0AAJ6YFP6</accession>
<protein>
    <submittedName>
        <fullName evidence="10">ADAMTS-like protein 1</fullName>
    </submittedName>
</protein>
<dbReference type="InterPro" id="IPR003599">
    <property type="entry name" value="Ig_sub"/>
</dbReference>
<dbReference type="GO" id="GO:0030198">
    <property type="term" value="P:extracellular matrix organization"/>
    <property type="evidence" value="ECO:0007669"/>
    <property type="project" value="TreeGrafter"/>
</dbReference>
<dbReference type="InterPro" id="IPR036179">
    <property type="entry name" value="Ig-like_dom_sf"/>
</dbReference>
<dbReference type="PROSITE" id="PS50835">
    <property type="entry name" value="IG_LIKE"/>
    <property type="match status" value="1"/>
</dbReference>
<dbReference type="SUPFAM" id="SSF82895">
    <property type="entry name" value="TSP-1 type 1 repeat"/>
    <property type="match status" value="8"/>
</dbReference>
<sequence length="1528" mass="171496">MHYFLFLIFLSGITASDNSTLEESLEIGNLAKIHENNQINQEITWSDWSPCSRSCGGGISRQQKRCRRKPCKSRPWNIKYKVCNIQPCATPFDFRSNQCSNYDNVPYNDQLLKWYPYYDSSRPCSLICRGEQFNNNKYNKDNNSRSIGNNNMAISSLSNPATARKYTVKEKLLTNVQEYDVDESSIIVQLADKVHDGTNCYPEAEGVCINGECMRVGCDMRIGSNKNQDVCGICGGDGSTCNIKYTWTLESTADCSESCGGGFKIATSVCKSSGVEEKIVDNSKCVLDLKPDKVLLPCNTHPCSTKWLTGKWSECSISCGSGSRNRAVFCIEENGNATRKVPDYKCSINHKPKYEEICNTFSCPMWETGVWSDCSVSCGLGSKRRTVECRHGNGQLSNDCNPLQMPQAEQECRTINIDCSNYEIKESLRQPYPPAPIPEKLIDQPVPSQSTFVADEWSTCSVTCGEGVRHRAVHCKIFLEFSRTIAKLPDHQCTGPKPIETERCLMEPCGLAENSLAYRIDTVGDSSYAESSLTDSFKSSSSAVSGGGISGGYESNVKVAPGSPVRTSYSWKELGYTACSATCLGGVQDLIITCIQDDTGKTVMPLLCTAETKPESRIRVCNDHPCPPRWNTSEFSSCMSPCGLGIQTREVSCIHEVTRGTGNTVAVPNHMCPQPPPVDRQYCNVWDCPVEWHVAEWSKCSKTCSGGIKKRKVTCEQVMAQGRKQSRPERDCPSPKPRSEKECNNRPCDQLNAGIQPIITIKNTTYIQDDPNKKVNLDIGGQATIFQGTPVIKIRCPVKKFDKTHIIWRKDDEELRKSRKHKINKKGALKIVNINFSDSGIYSCWAGQTNAAIHLTVKLKSRDLMSNEEVLRSGNAVHQRQGTHLSSAPINPEPFYGIYGEDNQETHHESQKSPKTTEKPRRKKQKQVGSPLPVESTEKYEYSVTPLHQPIASTASSGASTLMPHFSQIMTTFKNYWSFHDPTLLNSKRANIITHPGNYAQHELSSTLAIDNRLPLSDIDHLEKASPFKSIRERYNLFQSDNIAIPDNVFGPDEERIFIDDDPFEVEEKFLSIEHQDIPVQHMPSVTMLNFKTQPTHIQQQYNNIEVHLDRNQRGTQDEEQIQNKLYEAEELNKTKGKNSPTLQPETTNKKILENFDIEDQDVTVTPIYFITNNSSHSLESISEEYETTAIAIILNETSNDTLNKEMMTTSIITTISTINDTDSLRIEENKERQKHRIDLEIFRVGKKMERTIGIFEMDNQNVTPIILGNERKDHTPTIGSISVFNKAKDDLIFEWVTTDWSGCSQTCGGGGFQMRGAQCTVRAAKSDSNTTQIARRTIIGTSLCEDANYPMPEKVRACGEGKCPQWHSGSWTPCETSRCFDWKTAMQRREISCRLIESEDKIENSTIIDVNKCNEAMRPPQRQECYNDACKGVWRVGEWSECTASCEKDGIKYRILQCVWYGTKKPAGNVCGDTPRPPVMKTCRGPPCSKSSDDCKDHSQLCGRVKLLGMCHMSLYKKQCCKSCNQE</sequence>
<keyword evidence="3 6" id="KW-0732">Signal</keyword>
<dbReference type="SMART" id="SM00408">
    <property type="entry name" value="IGc2"/>
    <property type="match status" value="1"/>
</dbReference>
<evidence type="ECO:0000313" key="10">
    <source>
        <dbReference type="RefSeq" id="XP_011497217.1"/>
    </source>
</evidence>
<dbReference type="Pfam" id="PF19236">
    <property type="entry name" value="ADAMTS_CR_3"/>
    <property type="match status" value="1"/>
</dbReference>
<dbReference type="InterPro" id="IPR013098">
    <property type="entry name" value="Ig_I-set"/>
</dbReference>
<dbReference type="InterPro" id="IPR010909">
    <property type="entry name" value="PLAC"/>
</dbReference>
<dbReference type="InterPro" id="IPR003598">
    <property type="entry name" value="Ig_sub2"/>
</dbReference>
<gene>
    <name evidence="10" type="primary">LOC105361664</name>
</gene>
<feature type="chain" id="PRO_5042470496" evidence="6">
    <location>
        <begin position="16"/>
        <end position="1528"/>
    </location>
</feature>
<dbReference type="KEGG" id="csol:105361664"/>
<keyword evidence="2" id="KW-0964">Secreted</keyword>
<evidence type="ECO:0000256" key="4">
    <source>
        <dbReference type="ARBA" id="ARBA00022737"/>
    </source>
</evidence>
<dbReference type="CTD" id="35424"/>
<dbReference type="Proteomes" id="UP000695007">
    <property type="component" value="Unplaced"/>
</dbReference>
<evidence type="ECO:0000259" key="8">
    <source>
        <dbReference type="PROSITE" id="PS50900"/>
    </source>
</evidence>
<dbReference type="Pfam" id="PF07679">
    <property type="entry name" value="I-set"/>
    <property type="match status" value="1"/>
</dbReference>
<dbReference type="GO" id="GO:0005576">
    <property type="term" value="C:extracellular region"/>
    <property type="evidence" value="ECO:0007669"/>
    <property type="project" value="UniProtKB-SubCell"/>
</dbReference>
<feature type="region of interest" description="Disordered" evidence="5">
    <location>
        <begin position="719"/>
        <end position="746"/>
    </location>
</feature>
<keyword evidence="9" id="KW-1185">Reference proteome</keyword>
<feature type="signal peptide" evidence="6">
    <location>
        <begin position="1"/>
        <end position="15"/>
    </location>
</feature>
<dbReference type="InterPro" id="IPR045371">
    <property type="entry name" value="ADAMTS_CR_3"/>
</dbReference>
<dbReference type="GeneID" id="105361664"/>
<name>A0AAJ6YFP6_9HYME</name>
<evidence type="ECO:0000256" key="1">
    <source>
        <dbReference type="ARBA" id="ARBA00004613"/>
    </source>
</evidence>
<dbReference type="PANTHER" id="PTHR13723:SF313">
    <property type="entry name" value="PEPTIDASE M12B DOMAIN-CONTAINING PROTEIN"/>
    <property type="match status" value="1"/>
</dbReference>
<dbReference type="InterPro" id="IPR000884">
    <property type="entry name" value="TSP1_rpt"/>
</dbReference>
<dbReference type="PROSITE" id="PS50900">
    <property type="entry name" value="PLAC"/>
    <property type="match status" value="1"/>
</dbReference>
<reference evidence="10" key="1">
    <citation type="submission" date="2025-08" db="UniProtKB">
        <authorList>
            <consortium name="RefSeq"/>
        </authorList>
    </citation>
    <scope>IDENTIFICATION</scope>
</reference>
<evidence type="ECO:0000256" key="3">
    <source>
        <dbReference type="ARBA" id="ARBA00022729"/>
    </source>
</evidence>